<sequence>MPGNSNNGTNQTNAIDAAATNNNEGSTSTTTKKRPREQDLLNGLKRLDDEYQELWKQQRVLVQTLEQLETDEQALMESLVKVEQASGRPLQKNKDAQALERLQQALMNAAASSDDDDSDDSDDDSDLEEDLLLMGSMQQATKIFYD</sequence>
<keyword evidence="3" id="KW-1185">Reference proteome</keyword>
<feature type="region of interest" description="Disordered" evidence="1">
    <location>
        <begin position="1"/>
        <end position="44"/>
    </location>
</feature>
<name>A0A9N8H861_9STRA</name>
<protein>
    <submittedName>
        <fullName evidence="2">Uncharacterized protein</fullName>
    </submittedName>
</protein>
<accession>A0A9N8H861</accession>
<dbReference type="EMBL" id="CAICTM010000227">
    <property type="protein sequence ID" value="CAB9505343.1"/>
    <property type="molecule type" value="Genomic_DNA"/>
</dbReference>
<dbReference type="AlphaFoldDB" id="A0A9N8H861"/>
<comment type="caution">
    <text evidence="2">The sequence shown here is derived from an EMBL/GenBank/DDBJ whole genome shotgun (WGS) entry which is preliminary data.</text>
</comment>
<proteinExistence type="predicted"/>
<feature type="region of interest" description="Disordered" evidence="1">
    <location>
        <begin position="106"/>
        <end position="128"/>
    </location>
</feature>
<evidence type="ECO:0000313" key="2">
    <source>
        <dbReference type="EMBL" id="CAB9505343.1"/>
    </source>
</evidence>
<feature type="compositionally biased region" description="Acidic residues" evidence="1">
    <location>
        <begin position="113"/>
        <end position="128"/>
    </location>
</feature>
<evidence type="ECO:0000313" key="3">
    <source>
        <dbReference type="Proteomes" id="UP001153069"/>
    </source>
</evidence>
<gene>
    <name evidence="2" type="ORF">SEMRO_228_G092610.1</name>
</gene>
<feature type="compositionally biased region" description="Low complexity" evidence="1">
    <location>
        <begin position="9"/>
        <end position="30"/>
    </location>
</feature>
<dbReference type="Proteomes" id="UP001153069">
    <property type="component" value="Unassembled WGS sequence"/>
</dbReference>
<organism evidence="2 3">
    <name type="scientific">Seminavis robusta</name>
    <dbReference type="NCBI Taxonomy" id="568900"/>
    <lineage>
        <taxon>Eukaryota</taxon>
        <taxon>Sar</taxon>
        <taxon>Stramenopiles</taxon>
        <taxon>Ochrophyta</taxon>
        <taxon>Bacillariophyta</taxon>
        <taxon>Bacillariophyceae</taxon>
        <taxon>Bacillariophycidae</taxon>
        <taxon>Naviculales</taxon>
        <taxon>Naviculaceae</taxon>
        <taxon>Seminavis</taxon>
    </lineage>
</organism>
<evidence type="ECO:0000256" key="1">
    <source>
        <dbReference type="SAM" id="MobiDB-lite"/>
    </source>
</evidence>
<reference evidence="2" key="1">
    <citation type="submission" date="2020-06" db="EMBL/GenBank/DDBJ databases">
        <authorList>
            <consortium name="Plant Systems Biology data submission"/>
        </authorList>
    </citation>
    <scope>NUCLEOTIDE SEQUENCE</scope>
    <source>
        <strain evidence="2">D6</strain>
    </source>
</reference>